<keyword evidence="1" id="KW-0812">Transmembrane</keyword>
<organism evidence="2 3">
    <name type="scientific">Opisthorchis felineus</name>
    <dbReference type="NCBI Taxonomy" id="147828"/>
    <lineage>
        <taxon>Eukaryota</taxon>
        <taxon>Metazoa</taxon>
        <taxon>Spiralia</taxon>
        <taxon>Lophotrochozoa</taxon>
        <taxon>Platyhelminthes</taxon>
        <taxon>Trematoda</taxon>
        <taxon>Digenea</taxon>
        <taxon>Opisthorchiida</taxon>
        <taxon>Opisthorchiata</taxon>
        <taxon>Opisthorchiidae</taxon>
        <taxon>Opisthorchis</taxon>
    </lineage>
</organism>
<sequence length="112" mass="12283">MGFDETSSSVHFEQFIGRDPDLFPQGAGLSTTRSVRYATTYAGSRENQHHSQRLSEAKMTESSYSDALTSISRLLAMLVARMCLVLAGLFVQLGTFLEISLDQANTSTTTPQ</sequence>
<gene>
    <name evidence="2" type="ORF">CRM22_010785</name>
</gene>
<reference evidence="2 3" key="1">
    <citation type="journal article" date="2019" name="BMC Genomics">
        <title>New insights from Opisthorchis felineus genome: update on genomics of the epidemiologically important liver flukes.</title>
        <authorList>
            <person name="Ershov N.I."/>
            <person name="Mordvinov V.A."/>
            <person name="Prokhortchouk E.B."/>
            <person name="Pakharukova M.Y."/>
            <person name="Gunbin K.V."/>
            <person name="Ustyantsev K."/>
            <person name="Genaev M.A."/>
            <person name="Blinov A.G."/>
            <person name="Mazur A."/>
            <person name="Boulygina E."/>
            <person name="Tsygankova S."/>
            <person name="Khrameeva E."/>
            <person name="Chekanov N."/>
            <person name="Fan G."/>
            <person name="Xiao A."/>
            <person name="Zhang H."/>
            <person name="Xu X."/>
            <person name="Yang H."/>
            <person name="Solovyev V."/>
            <person name="Lee S.M."/>
            <person name="Liu X."/>
            <person name="Afonnikov D.A."/>
            <person name="Skryabin K.G."/>
        </authorList>
    </citation>
    <scope>NUCLEOTIDE SEQUENCE [LARGE SCALE GENOMIC DNA]</scope>
    <source>
        <strain evidence="2">AK-0245</strain>
        <tissue evidence="2">Whole organism</tissue>
    </source>
</reference>
<evidence type="ECO:0000313" key="2">
    <source>
        <dbReference type="EMBL" id="TGZ50375.1"/>
    </source>
</evidence>
<keyword evidence="1" id="KW-1133">Transmembrane helix</keyword>
<accession>A0A4S2KL24</accession>
<keyword evidence="1" id="KW-0472">Membrane</keyword>
<dbReference type="EMBL" id="SJOL01010838">
    <property type="protein sequence ID" value="TGZ50375.1"/>
    <property type="molecule type" value="Genomic_DNA"/>
</dbReference>
<feature type="transmembrane region" description="Helical" evidence="1">
    <location>
        <begin position="74"/>
        <end position="97"/>
    </location>
</feature>
<comment type="caution">
    <text evidence="2">The sequence shown here is derived from an EMBL/GenBank/DDBJ whole genome shotgun (WGS) entry which is preliminary data.</text>
</comment>
<dbReference type="AlphaFoldDB" id="A0A4S2KL24"/>
<evidence type="ECO:0000256" key="1">
    <source>
        <dbReference type="SAM" id="Phobius"/>
    </source>
</evidence>
<name>A0A4S2KL24_OPIFE</name>
<dbReference type="Proteomes" id="UP000308267">
    <property type="component" value="Unassembled WGS sequence"/>
</dbReference>
<proteinExistence type="predicted"/>
<keyword evidence="3" id="KW-1185">Reference proteome</keyword>
<protein>
    <submittedName>
        <fullName evidence="2">Uncharacterized protein</fullName>
    </submittedName>
</protein>
<evidence type="ECO:0000313" key="3">
    <source>
        <dbReference type="Proteomes" id="UP000308267"/>
    </source>
</evidence>